<proteinExistence type="predicted"/>
<evidence type="ECO:0000256" key="1">
    <source>
        <dbReference type="SAM" id="SignalP"/>
    </source>
</evidence>
<dbReference type="Pfam" id="PF10647">
    <property type="entry name" value="Gmad1"/>
    <property type="match status" value="1"/>
</dbReference>
<dbReference type="SMART" id="SM00909">
    <property type="entry name" value="Germane"/>
    <property type="match status" value="1"/>
</dbReference>
<organism evidence="3 4">
    <name type="scientific">Microbacterium ulmi</name>
    <dbReference type="NCBI Taxonomy" id="179095"/>
    <lineage>
        <taxon>Bacteria</taxon>
        <taxon>Bacillati</taxon>
        <taxon>Actinomycetota</taxon>
        <taxon>Actinomycetes</taxon>
        <taxon>Micrococcales</taxon>
        <taxon>Microbacteriaceae</taxon>
        <taxon>Microbacterium</taxon>
    </lineage>
</organism>
<comment type="caution">
    <text evidence="3">The sequence shown here is derived from an EMBL/GenBank/DDBJ whole genome shotgun (WGS) entry which is preliminary data.</text>
</comment>
<evidence type="ECO:0000313" key="3">
    <source>
        <dbReference type="EMBL" id="NNH05445.1"/>
    </source>
</evidence>
<gene>
    <name evidence="3" type="ORF">HLA99_16510</name>
</gene>
<keyword evidence="4" id="KW-1185">Reference proteome</keyword>
<reference evidence="3 4" key="1">
    <citation type="submission" date="2020-05" db="EMBL/GenBank/DDBJ databases">
        <title>MicrobeNet Type strains.</title>
        <authorList>
            <person name="Nicholson A.C."/>
        </authorList>
    </citation>
    <scope>NUCLEOTIDE SEQUENCE [LARGE SCALE GENOMIC DNA]</scope>
    <source>
        <strain evidence="3 4">JCM 14282</strain>
    </source>
</reference>
<evidence type="ECO:0000259" key="2">
    <source>
        <dbReference type="SMART" id="SM00909"/>
    </source>
</evidence>
<dbReference type="EMBL" id="JABEMB010000053">
    <property type="protein sequence ID" value="NNH05445.1"/>
    <property type="molecule type" value="Genomic_DNA"/>
</dbReference>
<sequence>MRRGRGILSALAAVVAVVALAGCAGLDTSGPVNMGHADDGQNAQLPDIAFRPDSPQTGATPDQIVAGFLRAGSGPSGGWSVAQEFLAPEFRTTWKPQAGVTIDIAGDRLPVVHEDGSVTVTLTPVATVDATGAYEPSELGSTEIAFALEQIDGEWRITQAPDGLVLDRDQFTNVFRRYSLMYFDPSWQFLVPDVRWFTSTGVAKQIVDALLDGRPSPWLADSVVTAFPEGTTLAGRSVPAPDGVAQVDLTAEALTAEGDAFDRMQTQLVESLRGAGVSAVQMYVGAAQLDATPIETRSTRVGTLPLVRTEGGFGFLAGDELSPIPGLSKAIEELPVAAVQVSRDQDFAGVRLADGTVVRVEADGSSLPLDARAGLVDPTVDPQGFVWTVPRGAPGGVAAYARDGVRIAVADAWPGASQIAGIAVSRDGTRIAAVVTTGGRTAVWISGIVRDADGVPQRLAGDSLTLSFAPGVGAGIAWIDDVSLGILSRDGDSSVVVEQAVGGQAVETAAPASAASIAGGTASSPARLRTADGALLIQRGTNWQQTASGIALLATQ</sequence>
<dbReference type="InterPro" id="IPR018910">
    <property type="entry name" value="LpqB_C"/>
</dbReference>
<name>A0A7Y2M2S6_9MICO</name>
<dbReference type="InterPro" id="IPR059026">
    <property type="entry name" value="LpqB_N"/>
</dbReference>
<dbReference type="Pfam" id="PF25976">
    <property type="entry name" value="LpqB_N"/>
    <property type="match status" value="1"/>
</dbReference>
<protein>
    <recommendedName>
        <fullName evidence="2">GerMN domain-containing protein</fullName>
    </recommendedName>
</protein>
<keyword evidence="1" id="KW-0732">Signal</keyword>
<dbReference type="RefSeq" id="WP_167038982.1">
    <property type="nucleotide sequence ID" value="NZ_BAAANA010000001.1"/>
</dbReference>
<dbReference type="Proteomes" id="UP000543598">
    <property type="component" value="Unassembled WGS sequence"/>
</dbReference>
<feature type="chain" id="PRO_5038689758" description="GerMN domain-containing protein" evidence="1">
    <location>
        <begin position="22"/>
        <end position="556"/>
    </location>
</feature>
<evidence type="ECO:0000313" key="4">
    <source>
        <dbReference type="Proteomes" id="UP000543598"/>
    </source>
</evidence>
<feature type="domain" description="GerMN" evidence="2">
    <location>
        <begin position="203"/>
        <end position="292"/>
    </location>
</feature>
<feature type="signal peptide" evidence="1">
    <location>
        <begin position="1"/>
        <end position="21"/>
    </location>
</feature>
<dbReference type="PROSITE" id="PS51257">
    <property type="entry name" value="PROKAR_LIPOPROTEIN"/>
    <property type="match status" value="1"/>
</dbReference>
<dbReference type="Pfam" id="PF10646">
    <property type="entry name" value="Germane"/>
    <property type="match status" value="1"/>
</dbReference>
<dbReference type="AlphaFoldDB" id="A0A7Y2M2S6"/>
<dbReference type="InterPro" id="IPR019606">
    <property type="entry name" value="GerMN"/>
</dbReference>
<accession>A0A7Y2M2S6</accession>